<dbReference type="PANTHER" id="PTHR43536:SF1">
    <property type="entry name" value="MANNOSYLGLYCOPROTEIN ENDO-BETA-MANNOSIDASE"/>
    <property type="match status" value="1"/>
</dbReference>
<dbReference type="EMBL" id="KV878592">
    <property type="protein sequence ID" value="OJJ55434.1"/>
    <property type="molecule type" value="Genomic_DNA"/>
</dbReference>
<dbReference type="STRING" id="1036612.A0A1L9T7L4"/>
<dbReference type="UniPathway" id="UPA00280"/>
<evidence type="ECO:0000259" key="6">
    <source>
        <dbReference type="Pfam" id="PF18368"/>
    </source>
</evidence>
<dbReference type="SUPFAM" id="SSF49303">
    <property type="entry name" value="beta-Galactosidase/glucuronidase domain"/>
    <property type="match status" value="3"/>
</dbReference>
<dbReference type="SUPFAM" id="SSF49785">
    <property type="entry name" value="Galactose-binding domain-like"/>
    <property type="match status" value="1"/>
</dbReference>
<dbReference type="Pfam" id="PF18368">
    <property type="entry name" value="Ig_GlcNase"/>
    <property type="match status" value="1"/>
</dbReference>
<dbReference type="Proteomes" id="UP000184356">
    <property type="component" value="Unassembled WGS sequence"/>
</dbReference>
<accession>A0A1L9T7L4</accession>
<dbReference type="Pfam" id="PF07687">
    <property type="entry name" value="M20_dimer"/>
    <property type="match status" value="1"/>
</dbReference>
<dbReference type="CDD" id="cd05664">
    <property type="entry name" value="M20_Acy1-like"/>
    <property type="match status" value="1"/>
</dbReference>
<dbReference type="InterPro" id="IPR008979">
    <property type="entry name" value="Galactose-bd-like_sf"/>
</dbReference>
<dbReference type="OrthoDB" id="408532at2759"/>
<feature type="domain" description="Peptidase M20 dimerisation" evidence="5">
    <location>
        <begin position="1027"/>
        <end position="1122"/>
    </location>
</feature>
<dbReference type="InterPro" id="IPR002933">
    <property type="entry name" value="Peptidase_M20"/>
</dbReference>
<evidence type="ECO:0000313" key="8">
    <source>
        <dbReference type="EMBL" id="OJJ55434.1"/>
    </source>
</evidence>
<dbReference type="VEuPathDB" id="FungiDB:ASPSYDRAFT_60405"/>
<dbReference type="InterPro" id="IPR054593">
    <property type="entry name" value="Beta-mannosidase-like_N2"/>
</dbReference>
<evidence type="ECO:0000256" key="1">
    <source>
        <dbReference type="ARBA" id="ARBA00006247"/>
    </source>
</evidence>
<dbReference type="Pfam" id="PF01546">
    <property type="entry name" value="Peptidase_M20"/>
    <property type="match status" value="1"/>
</dbReference>
<evidence type="ECO:0000256" key="4">
    <source>
        <dbReference type="ARBA" id="ARBA00023295"/>
    </source>
</evidence>
<dbReference type="Pfam" id="PF22666">
    <property type="entry name" value="Glyco_hydro_2_N2"/>
    <property type="match status" value="1"/>
</dbReference>
<dbReference type="Gene3D" id="3.40.630.10">
    <property type="entry name" value="Zn peptidases"/>
    <property type="match status" value="1"/>
</dbReference>
<evidence type="ECO:0000259" key="5">
    <source>
        <dbReference type="Pfam" id="PF07687"/>
    </source>
</evidence>
<gene>
    <name evidence="8" type="ORF">ASPSYDRAFT_60405</name>
</gene>
<dbReference type="InterPro" id="IPR041351">
    <property type="entry name" value="Ig_GlcNase"/>
</dbReference>
<feature type="domain" description="Beta-mannosidase-like galactose-binding" evidence="7">
    <location>
        <begin position="37"/>
        <end position="152"/>
    </location>
</feature>
<reference evidence="9" key="1">
    <citation type="journal article" date="2017" name="Genome Biol.">
        <title>Comparative genomics reveals high biological diversity and specific adaptations in the industrially and medically important fungal genus Aspergillus.</title>
        <authorList>
            <person name="de Vries R.P."/>
            <person name="Riley R."/>
            <person name="Wiebenga A."/>
            <person name="Aguilar-Osorio G."/>
            <person name="Amillis S."/>
            <person name="Uchima C.A."/>
            <person name="Anderluh G."/>
            <person name="Asadollahi M."/>
            <person name="Askin M."/>
            <person name="Barry K."/>
            <person name="Battaglia E."/>
            <person name="Bayram O."/>
            <person name="Benocci T."/>
            <person name="Braus-Stromeyer S.A."/>
            <person name="Caldana C."/>
            <person name="Canovas D."/>
            <person name="Cerqueira G.C."/>
            <person name="Chen F."/>
            <person name="Chen W."/>
            <person name="Choi C."/>
            <person name="Clum A."/>
            <person name="Dos Santos R.A."/>
            <person name="Damasio A.R."/>
            <person name="Diallinas G."/>
            <person name="Emri T."/>
            <person name="Fekete E."/>
            <person name="Flipphi M."/>
            <person name="Freyberg S."/>
            <person name="Gallo A."/>
            <person name="Gournas C."/>
            <person name="Habgood R."/>
            <person name="Hainaut M."/>
            <person name="Harispe M.L."/>
            <person name="Henrissat B."/>
            <person name="Hilden K.S."/>
            <person name="Hope R."/>
            <person name="Hossain A."/>
            <person name="Karabika E."/>
            <person name="Karaffa L."/>
            <person name="Karanyi Z."/>
            <person name="Krasevec N."/>
            <person name="Kuo A."/>
            <person name="Kusch H."/>
            <person name="LaButti K."/>
            <person name="Lagendijk E.L."/>
            <person name="Lapidus A."/>
            <person name="Levasseur A."/>
            <person name="Lindquist E."/>
            <person name="Lipzen A."/>
            <person name="Logrieco A.F."/>
            <person name="MacCabe A."/>
            <person name="Maekelae M.R."/>
            <person name="Malavazi I."/>
            <person name="Melin P."/>
            <person name="Meyer V."/>
            <person name="Mielnichuk N."/>
            <person name="Miskei M."/>
            <person name="Molnar A.P."/>
            <person name="Mule G."/>
            <person name="Ngan C.Y."/>
            <person name="Orejas M."/>
            <person name="Orosz E."/>
            <person name="Ouedraogo J.P."/>
            <person name="Overkamp K.M."/>
            <person name="Park H.-S."/>
            <person name="Perrone G."/>
            <person name="Piumi F."/>
            <person name="Punt P.J."/>
            <person name="Ram A.F."/>
            <person name="Ramon A."/>
            <person name="Rauscher S."/>
            <person name="Record E."/>
            <person name="Riano-Pachon D.M."/>
            <person name="Robert V."/>
            <person name="Roehrig J."/>
            <person name="Ruller R."/>
            <person name="Salamov A."/>
            <person name="Salih N.S."/>
            <person name="Samson R.A."/>
            <person name="Sandor E."/>
            <person name="Sanguinetti M."/>
            <person name="Schuetze T."/>
            <person name="Sepcic K."/>
            <person name="Shelest E."/>
            <person name="Sherlock G."/>
            <person name="Sophianopoulou V."/>
            <person name="Squina F.M."/>
            <person name="Sun H."/>
            <person name="Susca A."/>
            <person name="Todd R.B."/>
            <person name="Tsang A."/>
            <person name="Unkles S.E."/>
            <person name="van de Wiele N."/>
            <person name="van Rossen-Uffink D."/>
            <person name="Oliveira J.V."/>
            <person name="Vesth T.C."/>
            <person name="Visser J."/>
            <person name="Yu J.-H."/>
            <person name="Zhou M."/>
            <person name="Andersen M.R."/>
            <person name="Archer D.B."/>
            <person name="Baker S.E."/>
            <person name="Benoit I."/>
            <person name="Brakhage A.A."/>
            <person name="Braus G.H."/>
            <person name="Fischer R."/>
            <person name="Frisvad J.C."/>
            <person name="Goldman G.H."/>
            <person name="Houbraken J."/>
            <person name="Oakley B."/>
            <person name="Pocsi I."/>
            <person name="Scazzocchio C."/>
            <person name="Seiboth B."/>
            <person name="vanKuyk P.A."/>
            <person name="Wortman J."/>
            <person name="Dyer P.S."/>
            <person name="Grigoriev I.V."/>
        </authorList>
    </citation>
    <scope>NUCLEOTIDE SEQUENCE [LARGE SCALE GENOMIC DNA]</scope>
    <source>
        <strain evidence="9">CBS 593.65</strain>
    </source>
</reference>
<protein>
    <submittedName>
        <fullName evidence="8">Uncharacterized protein</fullName>
    </submittedName>
</protein>
<dbReference type="SUPFAM" id="SSF55031">
    <property type="entry name" value="Bacterial exopeptidase dimerisation domain"/>
    <property type="match status" value="1"/>
</dbReference>
<evidence type="ECO:0000313" key="9">
    <source>
        <dbReference type="Proteomes" id="UP000184356"/>
    </source>
</evidence>
<dbReference type="RefSeq" id="XP_040699240.1">
    <property type="nucleotide sequence ID" value="XM_040849850.1"/>
</dbReference>
<comment type="similarity">
    <text evidence="2">Belongs to the glycosyl hydrolase 2 family.</text>
</comment>
<dbReference type="SUPFAM" id="SSF51445">
    <property type="entry name" value="(Trans)glycosidases"/>
    <property type="match status" value="1"/>
</dbReference>
<keyword evidence="3" id="KW-0378">Hydrolase</keyword>
<dbReference type="InterPro" id="IPR043534">
    <property type="entry name" value="EBDG/EBM"/>
</dbReference>
<comment type="similarity">
    <text evidence="1">Belongs to the peptidase M20A family.</text>
</comment>
<dbReference type="InterPro" id="IPR036156">
    <property type="entry name" value="Beta-gal/glucu_dom_sf"/>
</dbReference>
<keyword evidence="9" id="KW-1185">Reference proteome</keyword>
<dbReference type="AlphaFoldDB" id="A0A1L9T7L4"/>
<dbReference type="GO" id="GO:0004553">
    <property type="term" value="F:hydrolase activity, hydrolyzing O-glycosyl compounds"/>
    <property type="evidence" value="ECO:0007669"/>
    <property type="project" value="InterPro"/>
</dbReference>
<keyword evidence="4" id="KW-0326">Glycosidase</keyword>
<evidence type="ECO:0000259" key="7">
    <source>
        <dbReference type="Pfam" id="PF22666"/>
    </source>
</evidence>
<dbReference type="Gene3D" id="3.20.20.80">
    <property type="entry name" value="Glycosidases"/>
    <property type="match status" value="1"/>
</dbReference>
<dbReference type="FunFam" id="3.30.70.360:FF:000017">
    <property type="entry name" value="Amidohydrolase, putative"/>
    <property type="match status" value="1"/>
</dbReference>
<dbReference type="SUPFAM" id="SSF53187">
    <property type="entry name" value="Zn-dependent exopeptidases"/>
    <property type="match status" value="1"/>
</dbReference>
<dbReference type="InterPro" id="IPR013783">
    <property type="entry name" value="Ig-like_fold"/>
</dbReference>
<dbReference type="PANTHER" id="PTHR43536">
    <property type="entry name" value="MANNOSYLGLYCOPROTEIN ENDO-BETA-MANNOSIDASE"/>
    <property type="match status" value="1"/>
</dbReference>
<proteinExistence type="inferred from homology"/>
<evidence type="ECO:0000256" key="3">
    <source>
        <dbReference type="ARBA" id="ARBA00022801"/>
    </source>
</evidence>
<dbReference type="NCBIfam" id="TIGR01891">
    <property type="entry name" value="amidohydrolases"/>
    <property type="match status" value="1"/>
</dbReference>
<dbReference type="Gene3D" id="2.60.120.260">
    <property type="entry name" value="Galactose-binding domain-like"/>
    <property type="match status" value="1"/>
</dbReference>
<dbReference type="InterPro" id="IPR036264">
    <property type="entry name" value="Bact_exopeptidase_dim_dom"/>
</dbReference>
<dbReference type="Gene3D" id="2.60.40.10">
    <property type="entry name" value="Immunoglobulins"/>
    <property type="match status" value="2"/>
</dbReference>
<organism evidence="8 9">
    <name type="scientific">Aspergillus sydowii CBS 593.65</name>
    <dbReference type="NCBI Taxonomy" id="1036612"/>
    <lineage>
        <taxon>Eukaryota</taxon>
        <taxon>Fungi</taxon>
        <taxon>Dikarya</taxon>
        <taxon>Ascomycota</taxon>
        <taxon>Pezizomycotina</taxon>
        <taxon>Eurotiomycetes</taxon>
        <taxon>Eurotiomycetidae</taxon>
        <taxon>Eurotiales</taxon>
        <taxon>Aspergillaceae</taxon>
        <taxon>Aspergillus</taxon>
        <taxon>Aspergillus subgen. Nidulantes</taxon>
    </lineage>
</organism>
<sequence length="1249" mass="137342">MALQNTGDRLTIPGWNLQSTRHVQGNLTELSLPGADVSSWYRIGHRATVLGGLVEAGVYNDSDLFYSDHLSNLNESDFRVPWLYREEFPVPPLAAGQRLVLYIHGVSSKADMFLNGKLVVSSDIQNGAYAGRSYDITALVHPGVNALLIQAYPTDYLKDLAVGWADWSPYPPDMGMGVWRAVELKLIGPVSLSPPRVSTNFSHDTQEPLAVNVTIRTDLVNYGTEAQDATLHGVIRLPDSPQTIALSKRVKLPPRSNSTVSLDAILGTAQIKVWWPAAWGPQPLYQVQLSVSLSTNSLSDQSAPTNFALRSVGSSLNDHGENEFTVNGHPFHVRGGGYAPDLLLRFDLRRLETVFRYTLDMGLNTVRLEGKQEHPELYDLADRMGIMLIAGWECCDKWEGWTYNDDAQGVKWRDEDYDIGYVSMLHEAEMMQPHPSMLAFLVGSDYWPDERATTMYMTALRRMNWPNPVIASASSRGHPSQLPPSGMKMEGPYAWVPPNYWYGSKVGAAFGFGSEQGAGVGTPELSSLHRFLSPADLKTLWTNTSAGHYHLSPAGSVFHNRTIYNKALEERYGRPSGLEDYVLKAQVMDYEATRAEFEAFAARQNASHPATGVIYWMLNSAWPSLHWQLFDYYLQPAGAYFGAKVGARQEHVALDYEANTVYLINHSLQSKGVRRVTADLIDTNGTTLVHREVTDETAPTSSKEVMSIPEIAKIKLDDVAFLRLVLSDSFNTTISRNVYWVTAHVDALDWDASTWYTTPVTSYANLTALNKLSPATVKTTVSVLDRPTPTLTHVEVQLENTGDIPAFFLRLTAQDPNGEELAPPLKMTQTAVSDILRSASLDLAPYEDLYRHFHAHPELSLQEESTSQTIAAKLSELNAFDIHTNIGGFGLAGVLRNGPGKTVLLRADMDALPVKEITGLPYASTVTMRDADGVEKPVMHACGHDMHITCLLAAAEKLVHLRASWSGTLIVLFQPNEERGAGAQAMVDDGLYDKIPVPDYAFGQHVMRLRAGTVGSRFGTIMAAADSMKITVFGRGGHGSLPHHTIDPVLLAAHIVVRLQGIVSREVDPSDLGVLTVGSLQAGQTENIIADRAEIGIDFRSVKLETRDKIIASVKRIVEAECMASGSPKKPILTPTRRFPPTVNEDALAARLKTEFAEYFGEAFDGDTPRTNVSEDFSTLATCRDIPCSFWFLGGIDEKLWDEAKVKGTTEEIAGNHSALFAPVIQPTMGVGVDALCVAALSYLKNRDS</sequence>
<name>A0A1L9T7L4_9EURO</name>
<dbReference type="InterPro" id="IPR011650">
    <property type="entry name" value="Peptidase_M20_dimer"/>
</dbReference>
<dbReference type="GeneID" id="63765923"/>
<dbReference type="InterPro" id="IPR017439">
    <property type="entry name" value="Amidohydrolase"/>
</dbReference>
<dbReference type="Gene3D" id="3.30.70.360">
    <property type="match status" value="1"/>
</dbReference>
<dbReference type="InterPro" id="IPR017853">
    <property type="entry name" value="GH"/>
</dbReference>
<evidence type="ECO:0000256" key="2">
    <source>
        <dbReference type="ARBA" id="ARBA00007401"/>
    </source>
</evidence>
<feature type="domain" description="Exo-beta-D-glucosaminidase Ig-fold" evidence="6">
    <location>
        <begin position="755"/>
        <end position="823"/>
    </location>
</feature>